<feature type="transmembrane region" description="Helical" evidence="5">
    <location>
        <begin position="27"/>
        <end position="55"/>
    </location>
</feature>
<feature type="transmembrane region" description="Helical" evidence="5">
    <location>
        <begin position="115"/>
        <end position="139"/>
    </location>
</feature>
<comment type="caution">
    <text evidence="6">The sequence shown here is derived from an EMBL/GenBank/DDBJ whole genome shotgun (WGS) entry which is preliminary data.</text>
</comment>
<dbReference type="PANTHER" id="PTHR33514">
    <property type="entry name" value="PROTEIN ABCI12, CHLOROPLASTIC"/>
    <property type="match status" value="1"/>
</dbReference>
<name>A0A949K906_9FIRM</name>
<feature type="transmembrane region" description="Helical" evidence="5">
    <location>
        <begin position="250"/>
        <end position="268"/>
    </location>
</feature>
<evidence type="ECO:0000256" key="3">
    <source>
        <dbReference type="ARBA" id="ARBA00022989"/>
    </source>
</evidence>
<evidence type="ECO:0000256" key="4">
    <source>
        <dbReference type="ARBA" id="ARBA00023136"/>
    </source>
</evidence>
<dbReference type="AlphaFoldDB" id="A0A949K906"/>
<dbReference type="RefSeq" id="WP_158348814.1">
    <property type="nucleotide sequence ID" value="NZ_JAHQCW010000076.1"/>
</dbReference>
<dbReference type="Proteomes" id="UP000712157">
    <property type="component" value="Unassembled WGS sequence"/>
</dbReference>
<dbReference type="GO" id="GO:0005886">
    <property type="term" value="C:plasma membrane"/>
    <property type="evidence" value="ECO:0007669"/>
    <property type="project" value="TreeGrafter"/>
</dbReference>
<keyword evidence="7" id="KW-1185">Reference proteome</keyword>
<organism evidence="6 7">
    <name type="scientific">Diplocloster agilis</name>
    <dbReference type="NCBI Taxonomy" id="2850323"/>
    <lineage>
        <taxon>Bacteria</taxon>
        <taxon>Bacillati</taxon>
        <taxon>Bacillota</taxon>
        <taxon>Clostridia</taxon>
        <taxon>Lachnospirales</taxon>
        <taxon>Lachnospiraceae</taxon>
        <taxon>Diplocloster</taxon>
    </lineage>
</organism>
<evidence type="ECO:0000313" key="7">
    <source>
        <dbReference type="Proteomes" id="UP000712157"/>
    </source>
</evidence>
<gene>
    <name evidence="6" type="ORF">KTH89_24455</name>
</gene>
<proteinExistence type="predicted"/>
<comment type="subcellular location">
    <subcellularLocation>
        <location evidence="1">Membrane</location>
        <topology evidence="1">Multi-pass membrane protein</topology>
    </subcellularLocation>
</comment>
<evidence type="ECO:0000313" key="6">
    <source>
        <dbReference type="EMBL" id="MBU9739693.1"/>
    </source>
</evidence>
<keyword evidence="3 5" id="KW-1133">Transmembrane helix</keyword>
<sequence>MNNKFIINFQPGDTVLHKLTGATKVRLFVVLTVYLIMSWDLRLILPVAIAGVVGLFSLKPNWKPIKFMFAFIVILNLFNLFLFYIADPDIGTKFCASKTVLAQFTDYFYVSGETLWYLFTRFIKIIASFMVSIVFILSITPSEFAAGLYSIKVPYKICTVVELAYRCIPDIVRDYQNISTSMQARGVEMDKKKTKLFARLKQAVLIIVPLLFSSFDKVGNIANAMDLRGYGKLKKRSYYAEHEMTKADKVFKVVYIVGLLICIAYIAYKMFSPNYLQLWYPFV</sequence>
<reference evidence="6" key="1">
    <citation type="submission" date="2021-06" db="EMBL/GenBank/DDBJ databases">
        <title>Description of novel taxa of the family Lachnospiraceae.</title>
        <authorList>
            <person name="Chaplin A.V."/>
            <person name="Sokolova S.R."/>
            <person name="Pikina A.P."/>
            <person name="Korzhanova M."/>
            <person name="Belova V."/>
            <person name="Korostin D."/>
            <person name="Efimov B.A."/>
        </authorList>
    </citation>
    <scope>NUCLEOTIDE SEQUENCE</scope>
    <source>
        <strain evidence="6">ASD5720</strain>
    </source>
</reference>
<feature type="transmembrane region" description="Helical" evidence="5">
    <location>
        <begin position="67"/>
        <end position="86"/>
    </location>
</feature>
<keyword evidence="2 5" id="KW-0812">Transmembrane</keyword>
<evidence type="ECO:0000256" key="5">
    <source>
        <dbReference type="SAM" id="Phobius"/>
    </source>
</evidence>
<dbReference type="CDD" id="cd16914">
    <property type="entry name" value="EcfT"/>
    <property type="match status" value="1"/>
</dbReference>
<evidence type="ECO:0000256" key="2">
    <source>
        <dbReference type="ARBA" id="ARBA00022692"/>
    </source>
</evidence>
<feature type="transmembrane region" description="Helical" evidence="5">
    <location>
        <begin position="196"/>
        <end position="215"/>
    </location>
</feature>
<evidence type="ECO:0000256" key="1">
    <source>
        <dbReference type="ARBA" id="ARBA00004141"/>
    </source>
</evidence>
<accession>A0A949K906</accession>
<dbReference type="Pfam" id="PF02361">
    <property type="entry name" value="CbiQ"/>
    <property type="match status" value="1"/>
</dbReference>
<dbReference type="InterPro" id="IPR003339">
    <property type="entry name" value="ABC/ECF_trnsptr_transmembrane"/>
</dbReference>
<dbReference type="PANTHER" id="PTHR33514:SF1">
    <property type="entry name" value="ABC TRANSPORTER PERMEASE"/>
    <property type="match status" value="1"/>
</dbReference>
<protein>
    <submittedName>
        <fullName evidence="6">Energy-coupling factor transporter transmembrane protein EcfT</fullName>
    </submittedName>
</protein>
<keyword evidence="4 5" id="KW-0472">Membrane</keyword>
<dbReference type="EMBL" id="JAHQCW010000076">
    <property type="protein sequence ID" value="MBU9739693.1"/>
    <property type="molecule type" value="Genomic_DNA"/>
</dbReference>